<evidence type="ECO:0000313" key="3">
    <source>
        <dbReference type="Proteomes" id="UP001219934"/>
    </source>
</evidence>
<feature type="compositionally biased region" description="Basic and acidic residues" evidence="1">
    <location>
        <begin position="257"/>
        <end position="272"/>
    </location>
</feature>
<comment type="caution">
    <text evidence="2">The sequence shown here is derived from an EMBL/GenBank/DDBJ whole genome shotgun (WGS) entry which is preliminary data.</text>
</comment>
<gene>
    <name evidence="2" type="ORF">JOQ06_028743</name>
</gene>
<dbReference type="AlphaFoldDB" id="A0AAD6BAP1"/>
<name>A0AAD6BAP1_9TELE</name>
<sequence>MAVNQVSRLLGKIRRAVSFFHRSTTAAHVLEQKQEMLHLPKHRLINDVATRWNSSYEMVERYLEQQSAVYSALSALKNKDIANLTDQEVRVAENVIEIMKPLKTVTTILSTETAPSVSMILPLKTMILKSMEQNDEDTPTVRELKHAIRENLQKRYSDAGLQDFLHKCTALDPRFKTLPHLDCASHLRIYEDLIIPEVLSGAENVETTEASPATTSQATSLPATAESAPPPPKRSAMEELFSPLFKRGQSNQPDLKQQLKDKPTGEENEKRKTGGGPHPPDFTPAEELALSNNEGRPLMVGVEGGSLQTLVAAAPTTILYRECLDDDETLSVGSESALA</sequence>
<accession>A0AAD6BAP1</accession>
<proteinExistence type="predicted"/>
<feature type="compositionally biased region" description="Polar residues" evidence="1">
    <location>
        <begin position="205"/>
        <end position="222"/>
    </location>
</feature>
<feature type="region of interest" description="Disordered" evidence="1">
    <location>
        <begin position="205"/>
        <end position="286"/>
    </location>
</feature>
<evidence type="ECO:0000313" key="2">
    <source>
        <dbReference type="EMBL" id="KAJ4939293.1"/>
    </source>
</evidence>
<dbReference type="InterPro" id="IPR052035">
    <property type="entry name" value="ZnF_BED_domain_contain"/>
</dbReference>
<protein>
    <submittedName>
        <fullName evidence="2">Uncharacterized protein</fullName>
    </submittedName>
</protein>
<evidence type="ECO:0000256" key="1">
    <source>
        <dbReference type="SAM" id="MobiDB-lite"/>
    </source>
</evidence>
<feature type="non-terminal residue" evidence="2">
    <location>
        <position position="339"/>
    </location>
</feature>
<dbReference type="PANTHER" id="PTHR46481">
    <property type="entry name" value="ZINC FINGER BED DOMAIN-CONTAINING PROTEIN 4"/>
    <property type="match status" value="1"/>
</dbReference>
<dbReference type="PANTHER" id="PTHR46481:SF4">
    <property type="entry name" value="ZINC FINGER BED DOMAIN-CONTAINING PROTEIN 4"/>
    <property type="match status" value="1"/>
</dbReference>
<dbReference type="SUPFAM" id="SSF53098">
    <property type="entry name" value="Ribonuclease H-like"/>
    <property type="match status" value="1"/>
</dbReference>
<reference evidence="2" key="1">
    <citation type="submission" date="2022-11" db="EMBL/GenBank/DDBJ databases">
        <title>Chromosome-level genome of Pogonophryne albipinna.</title>
        <authorList>
            <person name="Jo E."/>
        </authorList>
    </citation>
    <scope>NUCLEOTIDE SEQUENCE</scope>
    <source>
        <strain evidence="2">SGF0006</strain>
        <tissue evidence="2">Muscle</tissue>
    </source>
</reference>
<dbReference type="EMBL" id="JAPTMU010000008">
    <property type="protein sequence ID" value="KAJ4939293.1"/>
    <property type="molecule type" value="Genomic_DNA"/>
</dbReference>
<keyword evidence="3" id="KW-1185">Reference proteome</keyword>
<organism evidence="2 3">
    <name type="scientific">Pogonophryne albipinna</name>
    <dbReference type="NCBI Taxonomy" id="1090488"/>
    <lineage>
        <taxon>Eukaryota</taxon>
        <taxon>Metazoa</taxon>
        <taxon>Chordata</taxon>
        <taxon>Craniata</taxon>
        <taxon>Vertebrata</taxon>
        <taxon>Euteleostomi</taxon>
        <taxon>Actinopterygii</taxon>
        <taxon>Neopterygii</taxon>
        <taxon>Teleostei</taxon>
        <taxon>Neoteleostei</taxon>
        <taxon>Acanthomorphata</taxon>
        <taxon>Eupercaria</taxon>
        <taxon>Perciformes</taxon>
        <taxon>Notothenioidei</taxon>
        <taxon>Pogonophryne</taxon>
    </lineage>
</organism>
<dbReference type="InterPro" id="IPR012337">
    <property type="entry name" value="RNaseH-like_sf"/>
</dbReference>
<dbReference type="Proteomes" id="UP001219934">
    <property type="component" value="Unassembled WGS sequence"/>
</dbReference>